<sequence>MSYGKVVVSEIGDFALDFMEIRLHPYLQLQRMQSTLDMSMAQGIGRRRVEFACSQH</sequence>
<gene>
    <name evidence="1" type="ORF">COCHEDRAFT_1019364</name>
</gene>
<dbReference type="HOGENOM" id="CLU_3014028_0_0_1"/>
<name>M2TE44_COCH5</name>
<organism evidence="1 2">
    <name type="scientific">Cochliobolus heterostrophus (strain C5 / ATCC 48332 / race O)</name>
    <name type="common">Southern corn leaf blight fungus</name>
    <name type="synonym">Bipolaris maydis</name>
    <dbReference type="NCBI Taxonomy" id="701091"/>
    <lineage>
        <taxon>Eukaryota</taxon>
        <taxon>Fungi</taxon>
        <taxon>Dikarya</taxon>
        <taxon>Ascomycota</taxon>
        <taxon>Pezizomycotina</taxon>
        <taxon>Dothideomycetes</taxon>
        <taxon>Pleosporomycetidae</taxon>
        <taxon>Pleosporales</taxon>
        <taxon>Pleosporineae</taxon>
        <taxon>Pleosporaceae</taxon>
        <taxon>Bipolaris</taxon>
    </lineage>
</organism>
<reference evidence="1 2" key="1">
    <citation type="journal article" date="2012" name="PLoS Pathog.">
        <title>Diverse lifestyles and strategies of plant pathogenesis encoded in the genomes of eighteen Dothideomycetes fungi.</title>
        <authorList>
            <person name="Ohm R.A."/>
            <person name="Feau N."/>
            <person name="Henrissat B."/>
            <person name="Schoch C.L."/>
            <person name="Horwitz B.A."/>
            <person name="Barry K.W."/>
            <person name="Condon B.J."/>
            <person name="Copeland A.C."/>
            <person name="Dhillon B."/>
            <person name="Glaser F."/>
            <person name="Hesse C.N."/>
            <person name="Kosti I."/>
            <person name="LaButti K."/>
            <person name="Lindquist E.A."/>
            <person name="Lucas S."/>
            <person name="Salamov A.A."/>
            <person name="Bradshaw R.E."/>
            <person name="Ciuffetti L."/>
            <person name="Hamelin R.C."/>
            <person name="Kema G.H.J."/>
            <person name="Lawrence C."/>
            <person name="Scott J.A."/>
            <person name="Spatafora J.W."/>
            <person name="Turgeon B.G."/>
            <person name="de Wit P.J.G.M."/>
            <person name="Zhong S."/>
            <person name="Goodwin S.B."/>
            <person name="Grigoriev I.V."/>
        </authorList>
    </citation>
    <scope>NUCLEOTIDE SEQUENCE [LARGE SCALE GENOMIC DNA]</scope>
    <source>
        <strain evidence="2">C5 / ATCC 48332 / race O</strain>
    </source>
</reference>
<dbReference type="Proteomes" id="UP000016936">
    <property type="component" value="Unassembled WGS sequence"/>
</dbReference>
<protein>
    <submittedName>
        <fullName evidence="1">Uncharacterized protein</fullName>
    </submittedName>
</protein>
<evidence type="ECO:0000313" key="1">
    <source>
        <dbReference type="EMBL" id="EMD95745.1"/>
    </source>
</evidence>
<evidence type="ECO:0000313" key="2">
    <source>
        <dbReference type="Proteomes" id="UP000016936"/>
    </source>
</evidence>
<reference evidence="2" key="2">
    <citation type="journal article" date="2013" name="PLoS Genet.">
        <title>Comparative genome structure, secondary metabolite, and effector coding capacity across Cochliobolus pathogens.</title>
        <authorList>
            <person name="Condon B.J."/>
            <person name="Leng Y."/>
            <person name="Wu D."/>
            <person name="Bushley K.E."/>
            <person name="Ohm R.A."/>
            <person name="Otillar R."/>
            <person name="Martin J."/>
            <person name="Schackwitz W."/>
            <person name="Grimwood J."/>
            <person name="MohdZainudin N."/>
            <person name="Xue C."/>
            <person name="Wang R."/>
            <person name="Manning V.A."/>
            <person name="Dhillon B."/>
            <person name="Tu Z.J."/>
            <person name="Steffenson B.J."/>
            <person name="Salamov A."/>
            <person name="Sun H."/>
            <person name="Lowry S."/>
            <person name="LaButti K."/>
            <person name="Han J."/>
            <person name="Copeland A."/>
            <person name="Lindquist E."/>
            <person name="Barry K."/>
            <person name="Schmutz J."/>
            <person name="Baker S.E."/>
            <person name="Ciuffetti L.M."/>
            <person name="Grigoriev I.V."/>
            <person name="Zhong S."/>
            <person name="Turgeon B.G."/>
        </authorList>
    </citation>
    <scope>NUCLEOTIDE SEQUENCE [LARGE SCALE GENOMIC DNA]</scope>
    <source>
        <strain evidence="2">C5 / ATCC 48332 / race O</strain>
    </source>
</reference>
<dbReference type="AlphaFoldDB" id="M2TE44"/>
<accession>M2TE44</accession>
<keyword evidence="2" id="KW-1185">Reference proteome</keyword>
<proteinExistence type="predicted"/>
<dbReference type="EMBL" id="KB445570">
    <property type="protein sequence ID" value="EMD95745.1"/>
    <property type="molecule type" value="Genomic_DNA"/>
</dbReference>